<dbReference type="InterPro" id="IPR050323">
    <property type="entry name" value="Ribosomal_protein_uL10"/>
</dbReference>
<sequence>MPLSRARKESFFATMKGHLTAYTKVFVVCVDNVGSKQLQETRIALRGTAEVLMGKNTMMRRIMQDFLEENPGTKVAPLLATLRGNVGFVFTNGDLGAIKKIISENVRPAPAKVGATAPSDVFVEPGPTGCDPGQTAFFQALQIPTKITKGQDNAGGSGEARALWLQIDALAASAVAGMTPELEHVSEYVKSATVKAMRQQAQTTSSAFGEMAAMWEDCLRDLAPTEEENRGSLERARGKPQPETWEDEEGVVVVGKEGEGTGRASAPPTPPQAPDLLNFDAMMDLGEGAAVNKSLTESMESLVDGLLLWNQMDNWDE</sequence>
<name>A0ABQ6MPC8_9STRA</name>
<dbReference type="SUPFAM" id="SSF160369">
    <property type="entry name" value="Ribosomal protein L10-like"/>
    <property type="match status" value="1"/>
</dbReference>
<evidence type="ECO:0000313" key="6">
    <source>
        <dbReference type="EMBL" id="GMI30266.1"/>
    </source>
</evidence>
<dbReference type="PANTHER" id="PTHR45699:SF3">
    <property type="entry name" value="LARGE RIBOSOMAL SUBUNIT PROTEIN UL10"/>
    <property type="match status" value="1"/>
</dbReference>
<feature type="domain" description="Large ribosomal subunit protein uL10-like insertion" evidence="5">
    <location>
        <begin position="111"/>
        <end position="151"/>
    </location>
</feature>
<evidence type="ECO:0000256" key="1">
    <source>
        <dbReference type="ARBA" id="ARBA00008889"/>
    </source>
</evidence>
<accession>A0ABQ6MPC8</accession>
<dbReference type="InterPro" id="IPR001790">
    <property type="entry name" value="Ribosomal_uL10"/>
</dbReference>
<feature type="region of interest" description="Disordered" evidence="4">
    <location>
        <begin position="224"/>
        <end position="251"/>
    </location>
</feature>
<keyword evidence="2" id="KW-0689">Ribosomal protein</keyword>
<proteinExistence type="inferred from homology"/>
<dbReference type="PANTHER" id="PTHR45699">
    <property type="entry name" value="60S ACIDIC RIBOSOMAL PROTEIN P0"/>
    <property type="match status" value="1"/>
</dbReference>
<evidence type="ECO:0000256" key="2">
    <source>
        <dbReference type="ARBA" id="ARBA00022980"/>
    </source>
</evidence>
<protein>
    <recommendedName>
        <fullName evidence="5">Large ribosomal subunit protein uL10-like insertion domain-containing protein</fullName>
    </recommendedName>
</protein>
<comment type="caution">
    <text evidence="6">The sequence shown here is derived from an EMBL/GenBank/DDBJ whole genome shotgun (WGS) entry which is preliminary data.</text>
</comment>
<keyword evidence="3" id="KW-0687">Ribonucleoprotein</keyword>
<keyword evidence="7" id="KW-1185">Reference proteome</keyword>
<dbReference type="InterPro" id="IPR040637">
    <property type="entry name" value="Ribosomal_uL10-like_insert"/>
</dbReference>
<comment type="similarity">
    <text evidence="1">Belongs to the universal ribosomal protein uL10 family.</text>
</comment>
<feature type="compositionally biased region" description="Basic and acidic residues" evidence="4">
    <location>
        <begin position="227"/>
        <end position="237"/>
    </location>
</feature>
<evidence type="ECO:0000256" key="3">
    <source>
        <dbReference type="ARBA" id="ARBA00023274"/>
    </source>
</evidence>
<evidence type="ECO:0000256" key="4">
    <source>
        <dbReference type="SAM" id="MobiDB-lite"/>
    </source>
</evidence>
<dbReference type="EMBL" id="BRYB01000451">
    <property type="protein sequence ID" value="GMI30266.1"/>
    <property type="molecule type" value="Genomic_DNA"/>
</dbReference>
<dbReference type="Proteomes" id="UP001165060">
    <property type="component" value="Unassembled WGS sequence"/>
</dbReference>
<evidence type="ECO:0000259" key="5">
    <source>
        <dbReference type="Pfam" id="PF17777"/>
    </source>
</evidence>
<dbReference type="Gene3D" id="3.30.70.1730">
    <property type="match status" value="1"/>
</dbReference>
<reference evidence="6 7" key="1">
    <citation type="journal article" date="2023" name="Commun. Biol.">
        <title>Genome analysis of Parmales, the sister group of diatoms, reveals the evolutionary specialization of diatoms from phago-mixotrophs to photoautotrophs.</title>
        <authorList>
            <person name="Ban H."/>
            <person name="Sato S."/>
            <person name="Yoshikawa S."/>
            <person name="Yamada K."/>
            <person name="Nakamura Y."/>
            <person name="Ichinomiya M."/>
            <person name="Sato N."/>
            <person name="Blanc-Mathieu R."/>
            <person name="Endo H."/>
            <person name="Kuwata A."/>
            <person name="Ogata H."/>
        </authorList>
    </citation>
    <scope>NUCLEOTIDE SEQUENCE [LARGE SCALE GENOMIC DNA]</scope>
</reference>
<dbReference type="Pfam" id="PF17777">
    <property type="entry name" value="RL10P_insert"/>
    <property type="match status" value="1"/>
</dbReference>
<organism evidence="6 7">
    <name type="scientific">Tetraparma gracilis</name>
    <dbReference type="NCBI Taxonomy" id="2962635"/>
    <lineage>
        <taxon>Eukaryota</taxon>
        <taxon>Sar</taxon>
        <taxon>Stramenopiles</taxon>
        <taxon>Ochrophyta</taxon>
        <taxon>Bolidophyceae</taxon>
        <taxon>Parmales</taxon>
        <taxon>Triparmaceae</taxon>
        <taxon>Tetraparma</taxon>
    </lineage>
</organism>
<dbReference type="CDD" id="cd05795">
    <property type="entry name" value="Ribosomal_P0_L10e"/>
    <property type="match status" value="1"/>
</dbReference>
<dbReference type="Pfam" id="PF00466">
    <property type="entry name" value="Ribosomal_L10"/>
    <property type="match status" value="1"/>
</dbReference>
<evidence type="ECO:0000313" key="7">
    <source>
        <dbReference type="Proteomes" id="UP001165060"/>
    </source>
</evidence>
<dbReference type="InterPro" id="IPR043141">
    <property type="entry name" value="Ribosomal_uL10-like_sf"/>
</dbReference>
<gene>
    <name evidence="6" type="ORF">TeGR_g5127</name>
</gene>